<feature type="compositionally biased region" description="Acidic residues" evidence="1">
    <location>
        <begin position="64"/>
        <end position="77"/>
    </location>
</feature>
<evidence type="ECO:0000313" key="3">
    <source>
        <dbReference type="Proteomes" id="UP000245884"/>
    </source>
</evidence>
<dbReference type="Proteomes" id="UP000245884">
    <property type="component" value="Unassembled WGS sequence"/>
</dbReference>
<feature type="region of interest" description="Disordered" evidence="1">
    <location>
        <begin position="575"/>
        <end position="605"/>
    </location>
</feature>
<evidence type="ECO:0000256" key="1">
    <source>
        <dbReference type="SAM" id="MobiDB-lite"/>
    </source>
</evidence>
<protein>
    <submittedName>
        <fullName evidence="2">Uncharacterized protein</fullName>
    </submittedName>
</protein>
<feature type="compositionally biased region" description="Low complexity" evidence="1">
    <location>
        <begin position="463"/>
        <end position="475"/>
    </location>
</feature>
<feature type="region of interest" description="Disordered" evidence="1">
    <location>
        <begin position="208"/>
        <end position="240"/>
    </location>
</feature>
<feature type="compositionally biased region" description="Basic and acidic residues" evidence="1">
    <location>
        <begin position="104"/>
        <end position="121"/>
    </location>
</feature>
<dbReference type="RefSeq" id="XP_025364727.1">
    <property type="nucleotide sequence ID" value="XM_025509634.1"/>
</dbReference>
<feature type="compositionally biased region" description="Basic and acidic residues" evidence="1">
    <location>
        <begin position="392"/>
        <end position="407"/>
    </location>
</feature>
<feature type="compositionally biased region" description="Polar residues" evidence="1">
    <location>
        <begin position="1"/>
        <end position="14"/>
    </location>
</feature>
<reference evidence="2 3" key="1">
    <citation type="journal article" date="2018" name="Mol. Biol. Evol.">
        <title>Broad Genomic Sampling Reveals a Smut Pathogenic Ancestry of the Fungal Clade Ustilaginomycotina.</title>
        <authorList>
            <person name="Kijpornyongpan T."/>
            <person name="Mondo S.J."/>
            <person name="Barry K."/>
            <person name="Sandor L."/>
            <person name="Lee J."/>
            <person name="Lipzen A."/>
            <person name="Pangilinan J."/>
            <person name="LaButti K."/>
            <person name="Hainaut M."/>
            <person name="Henrissat B."/>
            <person name="Grigoriev I.V."/>
            <person name="Spatafora J.W."/>
            <person name="Aime M.C."/>
        </authorList>
    </citation>
    <scope>NUCLEOTIDE SEQUENCE [LARGE SCALE GENOMIC DNA]</scope>
    <source>
        <strain evidence="2 3">MCA 5214</strain>
    </source>
</reference>
<sequence>MALTIDVTNGTSASAAAVTPHHATKGKDRESEAVHRSPRTAAGDATPAKRAWQARSSHYSSGADEWEEEYEQGDDQEAGAGKERWFKEFDRQWNESRASSLGRASRESKPPIIDVDARDDAEGGSASRTSSRLRPHPADWRVSGMLGKANSSTTLGREARDPIHGYLNFTASRGGAVRTFALPPSSIDGLTYETLARILDLERSLEDSSWGLPGSGNSARRKGKRSSSSTNFFGSSSRSRTSHLPTLYIEHTVDPSILATGSKRTPRPYSKWSPLTPWPHPNESLQGFLMADFFRRQVTKGAWVHLTIKEKGEPPPKDSEAFGPSGVARIGKGLSRLSWGLGSLFGGLDSPASPREEPARRQQYLQLKDNLLDSSEEGTDDSKMTGRQARAAVDRDVKGEKQREPGPVRRWLRSVFRLGAKSETKKPDQAAQSPEVGSTRPLLPQASEQDAPVLDINAITAGAAAAAANPQANPEPIDPFRDPTPQPQPQAPQHLHRTSARSSSIRQTYRESKQRLLTRSDPGETARPKIKQRLTSLRAAIVTPLALALNMRLPHSSSTGSSQDEDDAFNRRERERLRKRTWMTPPTVEDEEDGRGKGKRKSLGKYVSFRSLASMTSSPKHHTPPDVANAPLRAAPRSAMVTPAPLAYEPRRGKLIERTDLSTSGLRASVPLPPQPFEGFRSSNPQEWQALNRLTALDGGPFPPVAPLIPGLPGPTSSSPKAGNSSGKGNGQAEMLLGQGSADSKHTPLNSTLEILDVPDHVQAQSGARHLEDVEHTDDEEDLALSSSGGPREGEKHSILGHSTRPTAVGAASSSNLSPLASEELRGSVGTEGRAKGKGKGKEKKKKKPSAWKRRFGGERERDSRGKLSEGENDEDGQRQVQEAARAPLATPSRAENGALGSDVSVKAPINSRGKGSIDTPSRHSSLRRHDREHAKERERSRSASRGGATATPAGGAAMGEGGGAELVRSAEDATKGFMRRAWE</sequence>
<feature type="region of interest" description="Disordered" evidence="1">
    <location>
        <begin position="1"/>
        <end position="144"/>
    </location>
</feature>
<gene>
    <name evidence="2" type="ORF">BDZ90DRAFT_5101</name>
</gene>
<feature type="compositionally biased region" description="Basic residues" evidence="1">
    <location>
        <begin position="836"/>
        <end position="855"/>
    </location>
</feature>
<dbReference type="AlphaFoldDB" id="A0A316V3U5"/>
<feature type="compositionally biased region" description="Basic and acidic residues" evidence="1">
    <location>
        <begin position="25"/>
        <end position="35"/>
    </location>
</feature>
<keyword evidence="3" id="KW-1185">Reference proteome</keyword>
<feature type="compositionally biased region" description="Low complexity" evidence="1">
    <location>
        <begin position="226"/>
        <end position="239"/>
    </location>
</feature>
<proteinExistence type="predicted"/>
<feature type="compositionally biased region" description="Basic and acidic residues" evidence="1">
    <location>
        <begin position="80"/>
        <end position="94"/>
    </location>
</feature>
<feature type="compositionally biased region" description="Polar residues" evidence="1">
    <location>
        <begin position="715"/>
        <end position="727"/>
    </location>
</feature>
<feature type="region of interest" description="Disordered" evidence="1">
    <location>
        <begin position="463"/>
        <end position="532"/>
    </location>
</feature>
<feature type="compositionally biased region" description="Basic and acidic residues" evidence="1">
    <location>
        <begin position="928"/>
        <end position="942"/>
    </location>
</feature>
<evidence type="ECO:0000313" key="2">
    <source>
        <dbReference type="EMBL" id="PWN30115.1"/>
    </source>
</evidence>
<feature type="compositionally biased region" description="Basic and acidic residues" evidence="1">
    <location>
        <begin position="856"/>
        <end position="870"/>
    </location>
</feature>
<dbReference type="EMBL" id="KZ819662">
    <property type="protein sequence ID" value="PWN30115.1"/>
    <property type="molecule type" value="Genomic_DNA"/>
</dbReference>
<feature type="region of interest" description="Disordered" evidence="1">
    <location>
        <begin position="706"/>
        <end position="984"/>
    </location>
</feature>
<dbReference type="GeneID" id="37031457"/>
<feature type="compositionally biased region" description="Low complexity" evidence="1">
    <location>
        <begin position="811"/>
        <end position="822"/>
    </location>
</feature>
<feature type="compositionally biased region" description="Low complexity" evidence="1">
    <location>
        <begin position="944"/>
        <end position="956"/>
    </location>
</feature>
<organism evidence="2 3">
    <name type="scientific">Jaminaea rosea</name>
    <dbReference type="NCBI Taxonomy" id="1569628"/>
    <lineage>
        <taxon>Eukaryota</taxon>
        <taxon>Fungi</taxon>
        <taxon>Dikarya</taxon>
        <taxon>Basidiomycota</taxon>
        <taxon>Ustilaginomycotina</taxon>
        <taxon>Exobasidiomycetes</taxon>
        <taxon>Microstromatales</taxon>
        <taxon>Microstromatales incertae sedis</taxon>
        <taxon>Jaminaea</taxon>
    </lineage>
</organism>
<name>A0A316V3U5_9BASI</name>
<feature type="region of interest" description="Disordered" evidence="1">
    <location>
        <begin position="370"/>
        <end position="451"/>
    </location>
</feature>
<feature type="compositionally biased region" description="Basic and acidic residues" evidence="1">
    <location>
        <begin position="969"/>
        <end position="984"/>
    </location>
</feature>
<accession>A0A316V3U5</accession>